<dbReference type="InterPro" id="IPR018060">
    <property type="entry name" value="HTH_AraC"/>
</dbReference>
<name>A0A3E4GTP0_9FIRM</name>
<comment type="caution">
    <text evidence="5">The sequence shown here is derived from an EMBL/GenBank/DDBJ whole genome shotgun (WGS) entry which is preliminary data.</text>
</comment>
<dbReference type="Proteomes" id="UP000260655">
    <property type="component" value="Unassembled WGS sequence"/>
</dbReference>
<dbReference type="InterPro" id="IPR053142">
    <property type="entry name" value="PchR_regulatory_protein"/>
</dbReference>
<reference evidence="5 6" key="1">
    <citation type="submission" date="2018-08" db="EMBL/GenBank/DDBJ databases">
        <title>A genome reference for cultivated species of the human gut microbiota.</title>
        <authorList>
            <person name="Zou Y."/>
            <person name="Xue W."/>
            <person name="Luo G."/>
        </authorList>
    </citation>
    <scope>NUCLEOTIDE SEQUENCE [LARGE SCALE GENOMIC DNA]</scope>
    <source>
        <strain evidence="5 6">TM07-19</strain>
    </source>
</reference>
<dbReference type="PANTHER" id="PTHR47893:SF1">
    <property type="entry name" value="REGULATORY PROTEIN PCHR"/>
    <property type="match status" value="1"/>
</dbReference>
<feature type="domain" description="HTH araC/xylS-type" evidence="4">
    <location>
        <begin position="231"/>
        <end position="329"/>
    </location>
</feature>
<evidence type="ECO:0000256" key="2">
    <source>
        <dbReference type="ARBA" id="ARBA00023125"/>
    </source>
</evidence>
<evidence type="ECO:0000259" key="4">
    <source>
        <dbReference type="PROSITE" id="PS01124"/>
    </source>
</evidence>
<dbReference type="Gene3D" id="1.10.10.60">
    <property type="entry name" value="Homeodomain-like"/>
    <property type="match status" value="1"/>
</dbReference>
<keyword evidence="3" id="KW-0804">Transcription</keyword>
<dbReference type="InterPro" id="IPR020449">
    <property type="entry name" value="Tscrpt_reg_AraC-type_HTH"/>
</dbReference>
<dbReference type="PANTHER" id="PTHR47893">
    <property type="entry name" value="REGULATORY PROTEIN PCHR"/>
    <property type="match status" value="1"/>
</dbReference>
<dbReference type="Pfam" id="PF12833">
    <property type="entry name" value="HTH_18"/>
    <property type="match status" value="1"/>
</dbReference>
<dbReference type="PRINTS" id="PR00032">
    <property type="entry name" value="HTHARAC"/>
</dbReference>
<dbReference type="EMBL" id="QSOV01000001">
    <property type="protein sequence ID" value="RGJ26301.1"/>
    <property type="molecule type" value="Genomic_DNA"/>
</dbReference>
<accession>A0A3E4GTP0</accession>
<gene>
    <name evidence="5" type="ORF">DXD67_00570</name>
</gene>
<proteinExistence type="predicted"/>
<dbReference type="InterPro" id="IPR018062">
    <property type="entry name" value="HTH_AraC-typ_CS"/>
</dbReference>
<sequence>MYLRVNNFKSVGECMDSNIKMKVMKNASVIQKENGFGRLLKFDCSDGLGLMTVYNVFPGIELIYNEFETTEFSWKNNTSGNVMEINHCREGREGSQLKNGAYLYLGEGDLSIHMMENCAPVMSFPLKHYRGVSVVIDLDIISENPPDSLKDTEIDFIGFKEKFCGKDTSFIMPAKDEIEHIFSELYRVPEGIQMAYFKLKIQELLLFLCMVDVRSENQRAQYMPPQVEVVKKIHKKLTANLKERPTIEELSKEYLINTSTLKETFKGIYGMPIATYMKTYRIKQAAVLLRQTQDTVADIAQQVGYINQSKFATAFREIMKISPTEYRSQYEANPKTILHD</sequence>
<keyword evidence="1" id="KW-0805">Transcription regulation</keyword>
<organism evidence="5 6">
    <name type="scientific">Coprococcus comes</name>
    <dbReference type="NCBI Taxonomy" id="410072"/>
    <lineage>
        <taxon>Bacteria</taxon>
        <taxon>Bacillati</taxon>
        <taxon>Bacillota</taxon>
        <taxon>Clostridia</taxon>
        <taxon>Lachnospirales</taxon>
        <taxon>Lachnospiraceae</taxon>
        <taxon>Coprococcus</taxon>
    </lineage>
</organism>
<dbReference type="PROSITE" id="PS01124">
    <property type="entry name" value="HTH_ARAC_FAMILY_2"/>
    <property type="match status" value="1"/>
</dbReference>
<dbReference type="SUPFAM" id="SSF46689">
    <property type="entry name" value="Homeodomain-like"/>
    <property type="match status" value="1"/>
</dbReference>
<protein>
    <submittedName>
        <fullName evidence="5">AraC family transcriptional regulator</fullName>
    </submittedName>
</protein>
<keyword evidence="2" id="KW-0238">DNA-binding</keyword>
<evidence type="ECO:0000256" key="1">
    <source>
        <dbReference type="ARBA" id="ARBA00023015"/>
    </source>
</evidence>
<dbReference type="GO" id="GO:0043565">
    <property type="term" value="F:sequence-specific DNA binding"/>
    <property type="evidence" value="ECO:0007669"/>
    <property type="project" value="InterPro"/>
</dbReference>
<dbReference type="AlphaFoldDB" id="A0A3E4GTP0"/>
<dbReference type="GO" id="GO:0003700">
    <property type="term" value="F:DNA-binding transcription factor activity"/>
    <property type="evidence" value="ECO:0007669"/>
    <property type="project" value="InterPro"/>
</dbReference>
<evidence type="ECO:0000313" key="5">
    <source>
        <dbReference type="EMBL" id="RGJ26301.1"/>
    </source>
</evidence>
<evidence type="ECO:0000313" key="6">
    <source>
        <dbReference type="Proteomes" id="UP000260655"/>
    </source>
</evidence>
<dbReference type="InterPro" id="IPR009057">
    <property type="entry name" value="Homeodomain-like_sf"/>
</dbReference>
<dbReference type="SMART" id="SM00342">
    <property type="entry name" value="HTH_ARAC"/>
    <property type="match status" value="1"/>
</dbReference>
<evidence type="ECO:0000256" key="3">
    <source>
        <dbReference type="ARBA" id="ARBA00023163"/>
    </source>
</evidence>
<dbReference type="PROSITE" id="PS00041">
    <property type="entry name" value="HTH_ARAC_FAMILY_1"/>
    <property type="match status" value="1"/>
</dbReference>